<feature type="domain" description="Response regulatory" evidence="3">
    <location>
        <begin position="17"/>
        <end position="132"/>
    </location>
</feature>
<dbReference type="PROSITE" id="PS50110">
    <property type="entry name" value="RESPONSE_REGULATORY"/>
    <property type="match status" value="1"/>
</dbReference>
<dbReference type="InterPro" id="IPR001789">
    <property type="entry name" value="Sig_transdc_resp-reg_receiver"/>
</dbReference>
<accession>A0A679GDN8</accession>
<dbReference type="Proteomes" id="UP000501237">
    <property type="component" value="Chromosome"/>
</dbReference>
<feature type="coiled-coil region" evidence="2">
    <location>
        <begin position="134"/>
        <end position="179"/>
    </location>
</feature>
<dbReference type="CDD" id="cd17569">
    <property type="entry name" value="REC_HupR-like"/>
    <property type="match status" value="1"/>
</dbReference>
<feature type="domain" description="HD-GYP" evidence="4">
    <location>
        <begin position="187"/>
        <end position="383"/>
    </location>
</feature>
<evidence type="ECO:0000313" key="6">
    <source>
        <dbReference type="Proteomes" id="UP000501237"/>
    </source>
</evidence>
<dbReference type="Pfam" id="PF00072">
    <property type="entry name" value="Response_reg"/>
    <property type="match status" value="1"/>
</dbReference>
<evidence type="ECO:0000313" key="5">
    <source>
        <dbReference type="EMBL" id="BCA29131.1"/>
    </source>
</evidence>
<gene>
    <name evidence="5" type="ORF">PtoMrB4_31080</name>
</gene>
<dbReference type="Gene3D" id="3.40.50.2300">
    <property type="match status" value="1"/>
</dbReference>
<proteinExistence type="predicted"/>
<keyword evidence="2" id="KW-0175">Coiled coil</keyword>
<name>A0A679GDN8_9GAMM</name>
<protein>
    <submittedName>
        <fullName evidence="5">Two-component system response regulator</fullName>
    </submittedName>
</protein>
<dbReference type="PROSITE" id="PS51832">
    <property type="entry name" value="HD_GYP"/>
    <property type="match status" value="1"/>
</dbReference>
<evidence type="ECO:0000256" key="2">
    <source>
        <dbReference type="SAM" id="Coils"/>
    </source>
</evidence>
<evidence type="ECO:0000259" key="4">
    <source>
        <dbReference type="PROSITE" id="PS51832"/>
    </source>
</evidence>
<organism evidence="5 6">
    <name type="scientific">Metapseudomonas otitidis</name>
    <dbReference type="NCBI Taxonomy" id="319939"/>
    <lineage>
        <taxon>Bacteria</taxon>
        <taxon>Pseudomonadati</taxon>
        <taxon>Pseudomonadota</taxon>
        <taxon>Gammaproteobacteria</taxon>
        <taxon>Pseudomonadales</taxon>
        <taxon>Pseudomonadaceae</taxon>
        <taxon>Metapseudomonas</taxon>
    </lineage>
</organism>
<dbReference type="AlphaFoldDB" id="A0A679GDN8"/>
<evidence type="ECO:0000259" key="3">
    <source>
        <dbReference type="PROSITE" id="PS50110"/>
    </source>
</evidence>
<dbReference type="SUPFAM" id="SSF52172">
    <property type="entry name" value="CheY-like"/>
    <property type="match status" value="1"/>
</dbReference>
<dbReference type="InterPro" id="IPR052020">
    <property type="entry name" value="Cyclic_di-GMP/3'3'-cGAMP_PDE"/>
</dbReference>
<dbReference type="SMART" id="SM00448">
    <property type="entry name" value="REC"/>
    <property type="match status" value="1"/>
</dbReference>
<dbReference type="InterPro" id="IPR037522">
    <property type="entry name" value="HD_GYP_dom"/>
</dbReference>
<feature type="modified residue" description="4-aspartylphosphate" evidence="1">
    <location>
        <position position="66"/>
    </location>
</feature>
<dbReference type="EMBL" id="AP022642">
    <property type="protein sequence ID" value="BCA29131.1"/>
    <property type="molecule type" value="Genomic_DNA"/>
</dbReference>
<dbReference type="PANTHER" id="PTHR45228">
    <property type="entry name" value="CYCLIC DI-GMP PHOSPHODIESTERASE TM_0186-RELATED"/>
    <property type="match status" value="1"/>
</dbReference>
<dbReference type="PANTHER" id="PTHR45228:SF8">
    <property type="entry name" value="TWO-COMPONENT RESPONSE REGULATOR-RELATED"/>
    <property type="match status" value="1"/>
</dbReference>
<sequence>MEEHTMTDVQDSLPRPRVMLVDDEENILNSLRRLLRGQPYDLVMAHSGDEALQLFEAQPIDLVVSDARMPGMDGATLLAEIHKRDPGCMSVLLTGYADINTIITAINEGQIYRYLSKPWNDEELLLTIRQALAYQFAERERERLQQLTQEQNQQLKSLNENLEKRVQARTAELQQTADMLDLAYEELRRSYVLSTEVFSLLVNQRLPREKQTNQQVIALIRAFAADLGMPEDQARDLSMAAALYNIGKLSLPDALITGPSDLMHSKDRDLYRRYPSQSESVLMALEPLHDAARLIRHHQERWDGSGFPDHLRGNDIPQGSRMLKLAVDFVELQCGLVLERRLNRDEALLFIRKYAERLYDPELVERFVTICSTVMPDVTIGDPGVRAVDTRHLEPGMVLARNLHADNGMLLLNEGKVLSDLLIRKLIAFEGIESASYTLFVREPEAAKPRAHLE</sequence>
<reference evidence="5 6" key="1">
    <citation type="journal article" date="2020" name="Microbiol. Resour. Announc.">
        <title>Complete genome sequence of Pseudomonas otitidis strain MrB4, isolated from Lake Biwa in Japan.</title>
        <authorList>
            <person name="Miyazaki K."/>
            <person name="Hase E."/>
            <person name="Maruya T."/>
        </authorList>
    </citation>
    <scope>NUCLEOTIDE SEQUENCE [LARGE SCALE GENOMIC DNA]</scope>
    <source>
        <strain evidence="5 6">MrB4</strain>
    </source>
</reference>
<keyword evidence="1" id="KW-0597">Phosphoprotein</keyword>
<evidence type="ECO:0000256" key="1">
    <source>
        <dbReference type="PROSITE-ProRule" id="PRU00169"/>
    </source>
</evidence>
<dbReference type="InterPro" id="IPR011006">
    <property type="entry name" value="CheY-like_superfamily"/>
</dbReference>
<dbReference type="GO" id="GO:0008081">
    <property type="term" value="F:phosphoric diester hydrolase activity"/>
    <property type="evidence" value="ECO:0007669"/>
    <property type="project" value="UniProtKB-ARBA"/>
</dbReference>
<dbReference type="CDD" id="cd00077">
    <property type="entry name" value="HDc"/>
    <property type="match status" value="1"/>
</dbReference>
<dbReference type="InterPro" id="IPR003607">
    <property type="entry name" value="HD/PDEase_dom"/>
</dbReference>
<dbReference type="Pfam" id="PF13487">
    <property type="entry name" value="HD_5"/>
    <property type="match status" value="1"/>
</dbReference>
<dbReference type="SUPFAM" id="SSF109604">
    <property type="entry name" value="HD-domain/PDEase-like"/>
    <property type="match status" value="1"/>
</dbReference>
<dbReference type="KEGG" id="poj:PtoMrB4_31080"/>
<dbReference type="GO" id="GO:0000160">
    <property type="term" value="P:phosphorelay signal transduction system"/>
    <property type="evidence" value="ECO:0007669"/>
    <property type="project" value="InterPro"/>
</dbReference>
<dbReference type="Gene3D" id="1.10.3210.10">
    <property type="entry name" value="Hypothetical protein af1432"/>
    <property type="match status" value="1"/>
</dbReference>